<dbReference type="SFLD" id="SFLDG00358">
    <property type="entry name" value="Main_(cytGST)"/>
    <property type="match status" value="1"/>
</dbReference>
<feature type="domain" description="GST N-terminal" evidence="1">
    <location>
        <begin position="1"/>
        <end position="81"/>
    </location>
</feature>
<evidence type="ECO:0000313" key="4">
    <source>
        <dbReference type="Proteomes" id="UP000599312"/>
    </source>
</evidence>
<dbReference type="AlphaFoldDB" id="A0A931BW57"/>
<keyword evidence="3" id="KW-0808">Transferase</keyword>
<dbReference type="EMBL" id="JADQDO010000009">
    <property type="protein sequence ID" value="MBF9234955.1"/>
    <property type="molecule type" value="Genomic_DNA"/>
</dbReference>
<evidence type="ECO:0000259" key="1">
    <source>
        <dbReference type="PROSITE" id="PS50404"/>
    </source>
</evidence>
<reference evidence="3" key="1">
    <citation type="submission" date="2020-11" db="EMBL/GenBank/DDBJ databases">
        <authorList>
            <person name="Kim M.K."/>
        </authorList>
    </citation>
    <scope>NUCLEOTIDE SEQUENCE</scope>
    <source>
        <strain evidence="3">BT350</strain>
    </source>
</reference>
<accession>A0A931BW57</accession>
<protein>
    <submittedName>
        <fullName evidence="3">Glutathione transferase GstA</fullName>
        <ecNumber evidence="3">2.5.1.18</ecNumber>
    </submittedName>
</protein>
<dbReference type="InterPro" id="IPR036282">
    <property type="entry name" value="Glutathione-S-Trfase_C_sf"/>
</dbReference>
<dbReference type="PANTHER" id="PTHR44051:SF8">
    <property type="entry name" value="GLUTATHIONE S-TRANSFERASE GSTA"/>
    <property type="match status" value="1"/>
</dbReference>
<dbReference type="PROSITE" id="PS50405">
    <property type="entry name" value="GST_CTER"/>
    <property type="match status" value="1"/>
</dbReference>
<dbReference type="CDD" id="cd03188">
    <property type="entry name" value="GST_C_Beta"/>
    <property type="match status" value="1"/>
</dbReference>
<dbReference type="SUPFAM" id="SSF52833">
    <property type="entry name" value="Thioredoxin-like"/>
    <property type="match status" value="1"/>
</dbReference>
<dbReference type="SUPFAM" id="SSF47616">
    <property type="entry name" value="GST C-terminal domain-like"/>
    <property type="match status" value="1"/>
</dbReference>
<name>A0A931BW57_9HYPH</name>
<dbReference type="RefSeq" id="WP_196272949.1">
    <property type="nucleotide sequence ID" value="NZ_JADQDO010000009.1"/>
</dbReference>
<dbReference type="PROSITE" id="PS50404">
    <property type="entry name" value="GST_NTER"/>
    <property type="match status" value="1"/>
</dbReference>
<organism evidence="3 4">
    <name type="scientific">Microvirga alba</name>
    <dbReference type="NCBI Taxonomy" id="2791025"/>
    <lineage>
        <taxon>Bacteria</taxon>
        <taxon>Pseudomonadati</taxon>
        <taxon>Pseudomonadota</taxon>
        <taxon>Alphaproteobacteria</taxon>
        <taxon>Hyphomicrobiales</taxon>
        <taxon>Methylobacteriaceae</taxon>
        <taxon>Microvirga</taxon>
    </lineage>
</organism>
<evidence type="ECO:0000313" key="3">
    <source>
        <dbReference type="EMBL" id="MBF9234955.1"/>
    </source>
</evidence>
<evidence type="ECO:0000259" key="2">
    <source>
        <dbReference type="PROSITE" id="PS50405"/>
    </source>
</evidence>
<dbReference type="Pfam" id="PF13409">
    <property type="entry name" value="GST_N_2"/>
    <property type="match status" value="1"/>
</dbReference>
<dbReference type="Gene3D" id="3.40.30.10">
    <property type="entry name" value="Glutaredoxin"/>
    <property type="match status" value="1"/>
</dbReference>
<sequence length="205" mass="22421">MKLYYAPGACSLAVHITAREGNLPITLEKVDLAARKTETGADFAAVNPKGYVPALTLQDGATMTEVAALVQFLADKSPDAKLAPANGTMERYRLQEWLAFISSEVHKGFAPLWKPDTPEATKQTSKDRLATRFAYLDKTLANQPYLTGSQFTVADAYLFTVVNWVNFLGMDISAYANLKAFMERVSARPKVQEALIAEGLVKQAA</sequence>
<dbReference type="InterPro" id="IPR036249">
    <property type="entry name" value="Thioredoxin-like_sf"/>
</dbReference>
<dbReference type="NCBIfam" id="NF007831">
    <property type="entry name" value="PRK10542.1"/>
    <property type="match status" value="1"/>
</dbReference>
<gene>
    <name evidence="3" type="primary">gstA</name>
    <name evidence="3" type="ORF">I2H38_16390</name>
</gene>
<dbReference type="SFLD" id="SFLDG01150">
    <property type="entry name" value="Main.1:_Beta-like"/>
    <property type="match status" value="1"/>
</dbReference>
<dbReference type="SFLD" id="SFLDS00019">
    <property type="entry name" value="Glutathione_Transferase_(cytos"/>
    <property type="match status" value="1"/>
</dbReference>
<dbReference type="PANTHER" id="PTHR44051">
    <property type="entry name" value="GLUTATHIONE S-TRANSFERASE-RELATED"/>
    <property type="match status" value="1"/>
</dbReference>
<dbReference type="EC" id="2.5.1.18" evidence="3"/>
<dbReference type="Pfam" id="PF00043">
    <property type="entry name" value="GST_C"/>
    <property type="match status" value="1"/>
</dbReference>
<dbReference type="Gene3D" id="1.20.1050.10">
    <property type="match status" value="1"/>
</dbReference>
<feature type="domain" description="GST C-terminal" evidence="2">
    <location>
        <begin position="87"/>
        <end position="205"/>
    </location>
</feature>
<keyword evidence="4" id="KW-1185">Reference proteome</keyword>
<dbReference type="InterPro" id="IPR004046">
    <property type="entry name" value="GST_C"/>
</dbReference>
<dbReference type="GO" id="GO:0004364">
    <property type="term" value="F:glutathione transferase activity"/>
    <property type="evidence" value="ECO:0007669"/>
    <property type="project" value="UniProtKB-EC"/>
</dbReference>
<comment type="caution">
    <text evidence="3">The sequence shown here is derived from an EMBL/GenBank/DDBJ whole genome shotgun (WGS) entry which is preliminary data.</text>
</comment>
<dbReference type="Proteomes" id="UP000599312">
    <property type="component" value="Unassembled WGS sequence"/>
</dbReference>
<dbReference type="CDD" id="cd03057">
    <property type="entry name" value="GST_N_Beta"/>
    <property type="match status" value="1"/>
</dbReference>
<dbReference type="InterPro" id="IPR010987">
    <property type="entry name" value="Glutathione-S-Trfase_C-like"/>
</dbReference>
<dbReference type="InterPro" id="IPR040079">
    <property type="entry name" value="Glutathione_S-Trfase"/>
</dbReference>
<dbReference type="InterPro" id="IPR004045">
    <property type="entry name" value="Glutathione_S-Trfase_N"/>
</dbReference>
<proteinExistence type="predicted"/>